<dbReference type="Proteomes" id="UP000838686">
    <property type="component" value="Unassembled WGS sequence"/>
</dbReference>
<accession>A0ABM9BV95</accession>
<dbReference type="InterPro" id="IPR036388">
    <property type="entry name" value="WH-like_DNA-bd_sf"/>
</dbReference>
<evidence type="ECO:0000256" key="2">
    <source>
        <dbReference type="ARBA" id="ARBA00023125"/>
    </source>
</evidence>
<evidence type="ECO:0000256" key="3">
    <source>
        <dbReference type="ARBA" id="ARBA00023163"/>
    </source>
</evidence>
<evidence type="ECO:0000313" key="5">
    <source>
        <dbReference type="EMBL" id="CAH1195408.1"/>
    </source>
</evidence>
<name>A0ABM9BV95_9BACL</name>
<dbReference type="PROSITE" id="PS50995">
    <property type="entry name" value="HTH_MARR_2"/>
    <property type="match status" value="1"/>
</dbReference>
<feature type="domain" description="HTH marR-type" evidence="4">
    <location>
        <begin position="3"/>
        <end position="135"/>
    </location>
</feature>
<keyword evidence="2" id="KW-0238">DNA-binding</keyword>
<gene>
    <name evidence="5" type="primary">slyA_1</name>
    <name evidence="5" type="ORF">PAECIP111893_00689</name>
</gene>
<dbReference type="PRINTS" id="PR00598">
    <property type="entry name" value="HTHMARR"/>
</dbReference>
<evidence type="ECO:0000256" key="1">
    <source>
        <dbReference type="ARBA" id="ARBA00023015"/>
    </source>
</evidence>
<dbReference type="Gene3D" id="1.10.10.10">
    <property type="entry name" value="Winged helix-like DNA-binding domain superfamily/Winged helix DNA-binding domain"/>
    <property type="match status" value="1"/>
</dbReference>
<sequence length="138" mass="16356">MIDDEIRELLDRISSKMRRDYSELLRELNLHVGQDQLLCRLWSEEGMTQIQLCERLKCEPPTVTNMVKALESQGFVSRERDQADGRVSRVYLTLKGRELHEPVAHIWRKQQEKLLEGILPEERLLLRRLMKQMAENLS</sequence>
<dbReference type="InterPro" id="IPR023187">
    <property type="entry name" value="Tscrpt_reg_MarR-type_CS"/>
</dbReference>
<keyword evidence="3" id="KW-0804">Transcription</keyword>
<dbReference type="RefSeq" id="WP_307728298.1">
    <property type="nucleotide sequence ID" value="NZ_CAKMMF010000003.1"/>
</dbReference>
<organism evidence="5 6">
    <name type="scientific">Paenibacillus plantiphilus</name>
    <dbReference type="NCBI Taxonomy" id="2905650"/>
    <lineage>
        <taxon>Bacteria</taxon>
        <taxon>Bacillati</taxon>
        <taxon>Bacillota</taxon>
        <taxon>Bacilli</taxon>
        <taxon>Bacillales</taxon>
        <taxon>Paenibacillaceae</taxon>
        <taxon>Paenibacillus</taxon>
    </lineage>
</organism>
<evidence type="ECO:0000259" key="4">
    <source>
        <dbReference type="PROSITE" id="PS50995"/>
    </source>
</evidence>
<dbReference type="EMBL" id="CAKMMF010000003">
    <property type="protein sequence ID" value="CAH1195408.1"/>
    <property type="molecule type" value="Genomic_DNA"/>
</dbReference>
<keyword evidence="1" id="KW-0805">Transcription regulation</keyword>
<reference evidence="5" key="1">
    <citation type="submission" date="2022-01" db="EMBL/GenBank/DDBJ databases">
        <authorList>
            <person name="Criscuolo A."/>
        </authorList>
    </citation>
    <scope>NUCLEOTIDE SEQUENCE</scope>
    <source>
        <strain evidence="5">CIP111893</strain>
    </source>
</reference>
<evidence type="ECO:0000313" key="6">
    <source>
        <dbReference type="Proteomes" id="UP000838686"/>
    </source>
</evidence>
<dbReference type="PANTHER" id="PTHR42756:SF1">
    <property type="entry name" value="TRANSCRIPTIONAL REPRESSOR OF EMRAB OPERON"/>
    <property type="match status" value="1"/>
</dbReference>
<protein>
    <submittedName>
        <fullName evidence="5">Transcriptional regulator SlyA</fullName>
    </submittedName>
</protein>
<dbReference type="InterPro" id="IPR000835">
    <property type="entry name" value="HTH_MarR-typ"/>
</dbReference>
<keyword evidence="6" id="KW-1185">Reference proteome</keyword>
<comment type="caution">
    <text evidence="5">The sequence shown here is derived from an EMBL/GenBank/DDBJ whole genome shotgun (WGS) entry which is preliminary data.</text>
</comment>
<dbReference type="SUPFAM" id="SSF46785">
    <property type="entry name" value="Winged helix' DNA-binding domain"/>
    <property type="match status" value="1"/>
</dbReference>
<proteinExistence type="predicted"/>
<dbReference type="PANTHER" id="PTHR42756">
    <property type="entry name" value="TRANSCRIPTIONAL REGULATOR, MARR"/>
    <property type="match status" value="1"/>
</dbReference>
<dbReference type="PROSITE" id="PS01117">
    <property type="entry name" value="HTH_MARR_1"/>
    <property type="match status" value="1"/>
</dbReference>
<dbReference type="Pfam" id="PF01047">
    <property type="entry name" value="MarR"/>
    <property type="match status" value="1"/>
</dbReference>
<dbReference type="InterPro" id="IPR036390">
    <property type="entry name" value="WH_DNA-bd_sf"/>
</dbReference>
<dbReference type="SMART" id="SM00347">
    <property type="entry name" value="HTH_MARR"/>
    <property type="match status" value="1"/>
</dbReference>